<dbReference type="RefSeq" id="WP_272709051.1">
    <property type="nucleotide sequence ID" value="NZ_JAQPYX010000153.1"/>
</dbReference>
<dbReference type="InterPro" id="IPR025589">
    <property type="entry name" value="Toprim_C_rpt"/>
</dbReference>
<comment type="caution">
    <text evidence="1">The sequence shown here is derived from an EMBL/GenBank/DDBJ whole genome shotgun (WGS) entry which is preliminary data.</text>
</comment>
<name>A0AAW6I541_9BACT</name>
<evidence type="ECO:0000313" key="2">
    <source>
        <dbReference type="Proteomes" id="UP001213646"/>
    </source>
</evidence>
<gene>
    <name evidence="1" type="ORF">PQG89_15575</name>
</gene>
<proteinExistence type="predicted"/>
<sequence length="113" mass="12815">DYTRRATAEILRLEFPTMQEKSFTCPKCKTGKIILRSKMARCDHDGCGLLVFRRILNKELTDTHMEQLFSSGTTRLIKGFKGKKGVPFDAAVTFDAEYNTVFSFPKTGNGKKK</sequence>
<dbReference type="AlphaFoldDB" id="A0AAW6I541"/>
<accession>A0AAW6I541</accession>
<reference evidence="1" key="1">
    <citation type="submission" date="2023-01" db="EMBL/GenBank/DDBJ databases">
        <title>Exploring GABA producing Bacteroides strains toward improving mental health.</title>
        <authorList>
            <person name="Yousuf B."/>
            <person name="Bouhlel N.E."/>
            <person name="Mottawea W."/>
            <person name="Hammami R."/>
        </authorList>
    </citation>
    <scope>NUCLEOTIDE SEQUENCE</scope>
    <source>
        <strain evidence="1">UO.H1047</strain>
    </source>
</reference>
<dbReference type="EMBL" id="JAQPYX010000153">
    <property type="protein sequence ID" value="MDC7150813.1"/>
    <property type="molecule type" value="Genomic_DNA"/>
</dbReference>
<protein>
    <submittedName>
        <fullName evidence="1">Topoisomerase C-terminal repeat-containing protein</fullName>
    </submittedName>
</protein>
<feature type="non-terminal residue" evidence="1">
    <location>
        <position position="1"/>
    </location>
</feature>
<dbReference type="Proteomes" id="UP001213646">
    <property type="component" value="Unassembled WGS sequence"/>
</dbReference>
<evidence type="ECO:0000313" key="1">
    <source>
        <dbReference type="EMBL" id="MDC7150813.1"/>
    </source>
</evidence>
<organism evidence="1 2">
    <name type="scientific">Parabacteroides johnsonii</name>
    <dbReference type="NCBI Taxonomy" id="387661"/>
    <lineage>
        <taxon>Bacteria</taxon>
        <taxon>Pseudomonadati</taxon>
        <taxon>Bacteroidota</taxon>
        <taxon>Bacteroidia</taxon>
        <taxon>Bacteroidales</taxon>
        <taxon>Tannerellaceae</taxon>
        <taxon>Parabacteroides</taxon>
    </lineage>
</organism>
<dbReference type="Pfam" id="PF13342">
    <property type="entry name" value="Toprim_Crpt"/>
    <property type="match status" value="1"/>
</dbReference>